<evidence type="ECO:0000256" key="6">
    <source>
        <dbReference type="ARBA" id="ARBA00022840"/>
    </source>
</evidence>
<dbReference type="Gene3D" id="3.40.50.300">
    <property type="entry name" value="P-loop containing nucleotide triphosphate hydrolases"/>
    <property type="match status" value="1"/>
</dbReference>
<evidence type="ECO:0000256" key="4">
    <source>
        <dbReference type="ARBA" id="ARBA00022692"/>
    </source>
</evidence>
<dbReference type="GO" id="GO:0034040">
    <property type="term" value="F:ATPase-coupled lipid transmembrane transporter activity"/>
    <property type="evidence" value="ECO:0007669"/>
    <property type="project" value="TreeGrafter"/>
</dbReference>
<feature type="transmembrane region" description="Helical" evidence="10">
    <location>
        <begin position="152"/>
        <end position="175"/>
    </location>
</feature>
<dbReference type="InterPro" id="IPR003593">
    <property type="entry name" value="AAA+_ATPase"/>
</dbReference>
<comment type="subcellular location">
    <subcellularLocation>
        <location evidence="1">Cell membrane</location>
        <topology evidence="1">Multi-pass membrane protein</topology>
    </subcellularLocation>
</comment>
<dbReference type="PROSITE" id="PS50893">
    <property type="entry name" value="ABC_TRANSPORTER_2"/>
    <property type="match status" value="1"/>
</dbReference>
<keyword evidence="5" id="KW-0547">Nucleotide-binding</keyword>
<name>A0A5P8FL79_9MICO</name>
<proteinExistence type="inferred from homology"/>
<dbReference type="SUPFAM" id="SSF90123">
    <property type="entry name" value="ABC transporter transmembrane region"/>
    <property type="match status" value="1"/>
</dbReference>
<dbReference type="InterPro" id="IPR003439">
    <property type="entry name" value="ABC_transporter-like_ATP-bd"/>
</dbReference>
<evidence type="ECO:0000313" key="13">
    <source>
        <dbReference type="EMBL" id="QFQ30058.2"/>
    </source>
</evidence>
<dbReference type="KEGG" id="jme:EEW87_006655"/>
<comment type="similarity">
    <text evidence="9">Belongs to the ABC transporter superfamily. Lipid exporter (TC 3.A.1.106) family.</text>
</comment>
<dbReference type="PROSITE" id="PS00211">
    <property type="entry name" value="ABC_TRANSPORTER_1"/>
    <property type="match status" value="1"/>
</dbReference>
<dbReference type="Pfam" id="PF00005">
    <property type="entry name" value="ABC_tran"/>
    <property type="match status" value="1"/>
</dbReference>
<sequence>MGEVAVEQQLRRRGQLATILRALRIIGWGVRVTPGTFALAVVGSVIFGVATAGMAWAVGWVTEHHVTPAVTAGEVDGGRLAIIFGAIAAVVAATTVGVLGRRIFGAMVMYGIAADYRRRVTRQYLRLPLTWHHRHPSGQLLSNANADVEATWFVFMPLPMALGVLVMLAFGLVQMALVDPVMMLVGLTCFPLLMIANGVYQRRMTPLATTAQQLRAEVSEVAHESLEAALVVKSMGAEERETRRFAEVTGRLRQANIAVGRTRGTFDPVIEAIPQLATLVVLAAGTARVGSGAMTPAEVVQVAYLIAVLAFPVRAFGWVLGELPRTVVAYERVERVLLESGHTTHGPRRLDGRGPVELSLAGVSFRYESAERTDLAERDEDEVAASVGVPDRPLAVDGVDLRIAPGRTVALVGPTGSGKSTLAALTTRLLETTAGTVRYDGVDLTELAAGEVSRAAALVPQGTFLFDDTVRGNITLGEEIDDDAVERALRLAQAWDFVDRLPHGLDTEVGERGASLSGGQRQRLALARAVVREPRLLVLDDATSAVDPSVELAILHGLQERSGGSTVLLVAYRLSTIALADEVVHLEGGRVVDRGTHAELLGRDASYAHLVTAYARQADERAERAERAEASA</sequence>
<keyword evidence="4 10" id="KW-0812">Transmembrane</keyword>
<dbReference type="SMART" id="SM00382">
    <property type="entry name" value="AAA"/>
    <property type="match status" value="1"/>
</dbReference>
<evidence type="ECO:0000256" key="3">
    <source>
        <dbReference type="ARBA" id="ARBA00022475"/>
    </source>
</evidence>
<dbReference type="GO" id="GO:0016887">
    <property type="term" value="F:ATP hydrolysis activity"/>
    <property type="evidence" value="ECO:0007669"/>
    <property type="project" value="InterPro"/>
</dbReference>
<evidence type="ECO:0000256" key="7">
    <source>
        <dbReference type="ARBA" id="ARBA00022989"/>
    </source>
</evidence>
<evidence type="ECO:0000256" key="1">
    <source>
        <dbReference type="ARBA" id="ARBA00004651"/>
    </source>
</evidence>
<dbReference type="GO" id="GO:0005886">
    <property type="term" value="C:plasma membrane"/>
    <property type="evidence" value="ECO:0007669"/>
    <property type="project" value="UniProtKB-SubCell"/>
</dbReference>
<dbReference type="GO" id="GO:0140359">
    <property type="term" value="F:ABC-type transporter activity"/>
    <property type="evidence" value="ECO:0007669"/>
    <property type="project" value="InterPro"/>
</dbReference>
<evidence type="ECO:0000313" key="14">
    <source>
        <dbReference type="Proteomes" id="UP000271708"/>
    </source>
</evidence>
<evidence type="ECO:0000256" key="8">
    <source>
        <dbReference type="ARBA" id="ARBA00023136"/>
    </source>
</evidence>
<evidence type="ECO:0000256" key="10">
    <source>
        <dbReference type="SAM" id="Phobius"/>
    </source>
</evidence>
<evidence type="ECO:0000256" key="5">
    <source>
        <dbReference type="ARBA" id="ARBA00022741"/>
    </source>
</evidence>
<evidence type="ECO:0000259" key="12">
    <source>
        <dbReference type="PROSITE" id="PS50929"/>
    </source>
</evidence>
<reference evidence="13 14" key="1">
    <citation type="submission" date="2019-09" db="EMBL/GenBank/DDBJ databases">
        <title>Complete Genome Sequence of Janibacter melonis M714 with both human health impact and industrial applications.</title>
        <authorList>
            <person name="Jin M."/>
            <person name="Zhao Q.R."/>
        </authorList>
    </citation>
    <scope>NUCLEOTIDE SEQUENCE [LARGE SCALE GENOMIC DNA]</scope>
    <source>
        <strain evidence="13 14">M714</strain>
    </source>
</reference>
<protein>
    <submittedName>
        <fullName evidence="13">ATP-binding cassette domain-containing protein</fullName>
    </submittedName>
</protein>
<keyword evidence="7 10" id="KW-1133">Transmembrane helix</keyword>
<keyword evidence="2" id="KW-0813">Transport</keyword>
<dbReference type="Pfam" id="PF00664">
    <property type="entry name" value="ABC_membrane"/>
    <property type="match status" value="1"/>
</dbReference>
<gene>
    <name evidence="13" type="ORF">EEW87_006655</name>
</gene>
<organism evidence="13 14">
    <name type="scientific">Janibacter melonis</name>
    <dbReference type="NCBI Taxonomy" id="262209"/>
    <lineage>
        <taxon>Bacteria</taxon>
        <taxon>Bacillati</taxon>
        <taxon>Actinomycetota</taxon>
        <taxon>Actinomycetes</taxon>
        <taxon>Micrococcales</taxon>
        <taxon>Intrasporangiaceae</taxon>
        <taxon>Janibacter</taxon>
    </lineage>
</organism>
<dbReference type="InterPro" id="IPR039421">
    <property type="entry name" value="Type_1_exporter"/>
</dbReference>
<keyword evidence="6 13" id="KW-0067">ATP-binding</keyword>
<evidence type="ECO:0000256" key="2">
    <source>
        <dbReference type="ARBA" id="ARBA00022448"/>
    </source>
</evidence>
<dbReference type="Proteomes" id="UP000271708">
    <property type="component" value="Chromosome"/>
</dbReference>
<feature type="domain" description="ABC transporter" evidence="11">
    <location>
        <begin position="377"/>
        <end position="613"/>
    </location>
</feature>
<dbReference type="RefSeq" id="WP_123091649.1">
    <property type="nucleotide sequence ID" value="NZ_CP044548.2"/>
</dbReference>
<dbReference type="InterPro" id="IPR017871">
    <property type="entry name" value="ABC_transporter-like_CS"/>
</dbReference>
<dbReference type="SUPFAM" id="SSF52540">
    <property type="entry name" value="P-loop containing nucleoside triphosphate hydrolases"/>
    <property type="match status" value="1"/>
</dbReference>
<feature type="transmembrane region" description="Helical" evidence="10">
    <location>
        <begin position="37"/>
        <end position="60"/>
    </location>
</feature>
<dbReference type="FunFam" id="3.40.50.300:FF:000299">
    <property type="entry name" value="ABC transporter ATP-binding protein/permease"/>
    <property type="match status" value="1"/>
</dbReference>
<accession>A0A5P8FL79</accession>
<dbReference type="PANTHER" id="PTHR24221:SF654">
    <property type="entry name" value="ATP-BINDING CASSETTE SUB-FAMILY B MEMBER 6"/>
    <property type="match status" value="1"/>
</dbReference>
<dbReference type="Gene3D" id="1.20.1560.10">
    <property type="entry name" value="ABC transporter type 1, transmembrane domain"/>
    <property type="match status" value="1"/>
</dbReference>
<feature type="transmembrane region" description="Helical" evidence="10">
    <location>
        <begin position="80"/>
        <end position="100"/>
    </location>
</feature>
<dbReference type="GeneID" id="59160833"/>
<dbReference type="AlphaFoldDB" id="A0A5P8FL79"/>
<dbReference type="EMBL" id="CP044548">
    <property type="protein sequence ID" value="QFQ30058.2"/>
    <property type="molecule type" value="Genomic_DNA"/>
</dbReference>
<dbReference type="InterPro" id="IPR027417">
    <property type="entry name" value="P-loop_NTPase"/>
</dbReference>
<dbReference type="GO" id="GO:0005524">
    <property type="term" value="F:ATP binding"/>
    <property type="evidence" value="ECO:0007669"/>
    <property type="project" value="UniProtKB-KW"/>
</dbReference>
<dbReference type="InterPro" id="IPR036640">
    <property type="entry name" value="ABC1_TM_sf"/>
</dbReference>
<dbReference type="PROSITE" id="PS50929">
    <property type="entry name" value="ABC_TM1F"/>
    <property type="match status" value="1"/>
</dbReference>
<keyword evidence="8 10" id="KW-0472">Membrane</keyword>
<evidence type="ECO:0000259" key="11">
    <source>
        <dbReference type="PROSITE" id="PS50893"/>
    </source>
</evidence>
<keyword evidence="3" id="KW-1003">Cell membrane</keyword>
<feature type="transmembrane region" description="Helical" evidence="10">
    <location>
        <begin position="181"/>
        <end position="200"/>
    </location>
</feature>
<feature type="domain" description="ABC transmembrane type-1" evidence="12">
    <location>
        <begin position="38"/>
        <end position="325"/>
    </location>
</feature>
<dbReference type="PANTHER" id="PTHR24221">
    <property type="entry name" value="ATP-BINDING CASSETTE SUB-FAMILY B"/>
    <property type="match status" value="1"/>
</dbReference>
<evidence type="ECO:0000256" key="9">
    <source>
        <dbReference type="ARBA" id="ARBA00061644"/>
    </source>
</evidence>
<dbReference type="InterPro" id="IPR011527">
    <property type="entry name" value="ABC1_TM_dom"/>
</dbReference>